<name>A0ABX5NW07_9HYPH</name>
<dbReference type="Pfam" id="PF09601">
    <property type="entry name" value="DUF2459"/>
    <property type="match status" value="1"/>
</dbReference>
<dbReference type="InterPro" id="IPR011727">
    <property type="entry name" value="CHP02117"/>
</dbReference>
<reference evidence="1 2" key="1">
    <citation type="submission" date="2018-06" db="EMBL/GenBank/DDBJ databases">
        <title>Rhizobium wuzhouense sp. nov., isolated from roots of Oryza officinalis.</title>
        <authorList>
            <person name="Yuan T."/>
        </authorList>
    </citation>
    <scope>NUCLEOTIDE SEQUENCE [LARGE SCALE GENOMIC DNA]</scope>
    <source>
        <strain evidence="1 2">W44</strain>
    </source>
</reference>
<dbReference type="NCBIfam" id="TIGR02117">
    <property type="entry name" value="chp_urease_rgn"/>
    <property type="match status" value="1"/>
</dbReference>
<keyword evidence="2" id="KW-1185">Reference proteome</keyword>
<dbReference type="RefSeq" id="WP_110791908.1">
    <property type="nucleotide sequence ID" value="NZ_QJRY01000004.1"/>
</dbReference>
<dbReference type="Proteomes" id="UP000247536">
    <property type="component" value="Unassembled WGS sequence"/>
</dbReference>
<dbReference type="EMBL" id="QJRY01000004">
    <property type="protein sequence ID" value="PYB73243.1"/>
    <property type="molecule type" value="Genomic_DNA"/>
</dbReference>
<gene>
    <name evidence="1" type="ORF">DMY87_13100</name>
</gene>
<comment type="caution">
    <text evidence="1">The sequence shown here is derived from an EMBL/GenBank/DDBJ whole genome shotgun (WGS) entry which is preliminary data.</text>
</comment>
<evidence type="ECO:0000313" key="2">
    <source>
        <dbReference type="Proteomes" id="UP000247536"/>
    </source>
</evidence>
<proteinExistence type="predicted"/>
<accession>A0ABX5NW07</accession>
<sequence length="229" mass="24863">MRRVLRVLSAGLLLVLFALGLGTFVPRPLVAPSLAASTETREILLLSNPIHTDIALPLDDEVRAAFADLMPSGLPIGMPGADYLVFGWGGRSFYLETPTWGDLKPLPVLRALTIDRSVLHVQVAGPIDLHHPAVRPLTISAEGRRRMIASIRDSFQRQGGAPIVIEGAAYGLDDVFFEANGHFNALIGCNTWTAAMLRQGGLTTGWWTPLPQLLDWSLARIESPAKLQS</sequence>
<protein>
    <submittedName>
        <fullName evidence="1">TIGR02117 family protein</fullName>
    </submittedName>
</protein>
<organism evidence="1 2">
    <name type="scientific">Rhizobium wuzhouense</name>
    <dbReference type="NCBI Taxonomy" id="1986026"/>
    <lineage>
        <taxon>Bacteria</taxon>
        <taxon>Pseudomonadati</taxon>
        <taxon>Pseudomonadota</taxon>
        <taxon>Alphaproteobacteria</taxon>
        <taxon>Hyphomicrobiales</taxon>
        <taxon>Rhizobiaceae</taxon>
        <taxon>Rhizobium/Agrobacterium group</taxon>
        <taxon>Rhizobium</taxon>
    </lineage>
</organism>
<evidence type="ECO:0000313" key="1">
    <source>
        <dbReference type="EMBL" id="PYB73243.1"/>
    </source>
</evidence>